<keyword evidence="3" id="KW-1185">Reference proteome</keyword>
<dbReference type="InterPro" id="IPR036047">
    <property type="entry name" value="F-box-like_dom_sf"/>
</dbReference>
<evidence type="ECO:0000259" key="1">
    <source>
        <dbReference type="Pfam" id="PF12937"/>
    </source>
</evidence>
<gene>
    <name evidence="2" type="ORF">DILT_LOCUS9210</name>
</gene>
<dbReference type="AlphaFoldDB" id="A0A3P7NXH2"/>
<dbReference type="Gene3D" id="3.80.10.10">
    <property type="entry name" value="Ribonuclease Inhibitor"/>
    <property type="match status" value="1"/>
</dbReference>
<dbReference type="InterPro" id="IPR001810">
    <property type="entry name" value="F-box_dom"/>
</dbReference>
<reference evidence="2 3" key="1">
    <citation type="submission" date="2018-11" db="EMBL/GenBank/DDBJ databases">
        <authorList>
            <consortium name="Pathogen Informatics"/>
        </authorList>
    </citation>
    <scope>NUCLEOTIDE SEQUENCE [LARGE SCALE GENOMIC DNA]</scope>
</reference>
<organism evidence="2 3">
    <name type="scientific">Dibothriocephalus latus</name>
    <name type="common">Fish tapeworm</name>
    <name type="synonym">Diphyllobothrium latum</name>
    <dbReference type="NCBI Taxonomy" id="60516"/>
    <lineage>
        <taxon>Eukaryota</taxon>
        <taxon>Metazoa</taxon>
        <taxon>Spiralia</taxon>
        <taxon>Lophotrochozoa</taxon>
        <taxon>Platyhelminthes</taxon>
        <taxon>Cestoda</taxon>
        <taxon>Eucestoda</taxon>
        <taxon>Diphyllobothriidea</taxon>
        <taxon>Diphyllobothriidae</taxon>
        <taxon>Dibothriocephalus</taxon>
    </lineage>
</organism>
<dbReference type="OrthoDB" id="6482165at2759"/>
<dbReference type="EMBL" id="UYRU01056243">
    <property type="protein sequence ID" value="VDN13379.1"/>
    <property type="molecule type" value="Genomic_DNA"/>
</dbReference>
<name>A0A3P7NXH2_DIBLA</name>
<protein>
    <recommendedName>
        <fullName evidence="1">F-box domain-containing protein</fullName>
    </recommendedName>
</protein>
<evidence type="ECO:0000313" key="3">
    <source>
        <dbReference type="Proteomes" id="UP000281553"/>
    </source>
</evidence>
<feature type="domain" description="F-box" evidence="1">
    <location>
        <begin position="2"/>
        <end position="36"/>
    </location>
</feature>
<dbReference type="SUPFAM" id="SSF81383">
    <property type="entry name" value="F-box domain"/>
    <property type="match status" value="1"/>
</dbReference>
<proteinExistence type="predicted"/>
<dbReference type="Proteomes" id="UP000281553">
    <property type="component" value="Unassembled WGS sequence"/>
</dbReference>
<dbReference type="InterPro" id="IPR032675">
    <property type="entry name" value="LRR_dom_sf"/>
</dbReference>
<sequence length="122" mass="13916">MNIFVFLPTNVKLTVIARVCRQWYLLTRSPRLWRSIELGWRIQLPVLKRLISYGILDEHVVSVSLTGTLFASLDVALRLICQTCPNLHCFLVDRGRLDSLHTWMAHLPASLTCLSITNVAIT</sequence>
<evidence type="ECO:0000313" key="2">
    <source>
        <dbReference type="EMBL" id="VDN13379.1"/>
    </source>
</evidence>
<accession>A0A3P7NXH2</accession>
<dbReference type="Pfam" id="PF12937">
    <property type="entry name" value="F-box-like"/>
    <property type="match status" value="1"/>
</dbReference>